<feature type="domain" description="Lipoyl-binding" evidence="11">
    <location>
        <begin position="3"/>
        <end position="77"/>
    </location>
</feature>
<dbReference type="Pfam" id="PF02817">
    <property type="entry name" value="E3_binding"/>
    <property type="match status" value="1"/>
</dbReference>
<sequence length="424" mass="46211">MKTKEIVVPDIGDFDEVEIIELLVAVGDTIAAEDSLITVESDKASMEIPSSDGGVVKEVKVAIGDMIKEGSIMVVLETTQSVLEEEPEEEPAPPPPPPPPPKKPKPLPEIPAKPSPTIHIDEVKFSKAYATPSQRRFARDLGVDLGNVKGSGRKGRITRQDIKSYVKTTISAATSGGGSLGVAPMPEIDFSQWGDIESVALSKINKLTGEFLHRNWVTIPHVTQYDEADITEMEAFRKQMGTELKDQGVKITPLAFIMKAVIASLKAFPRFNSSLDASKENLIQKHYYHIGVAVDTPDGLVVPVIRDADQKSLVEISQEIREFAIKARDKKLKPSDMQGGCFSISSLGGIGGTKFTPIINAPEVAILGVSRSSMQPIWNGNEFEPRLMLPLSLSYDHRVIDGAAGARFTTHLSKQLSDIRRLLL</sequence>
<dbReference type="Gene3D" id="4.10.320.10">
    <property type="entry name" value="E3-binding domain"/>
    <property type="match status" value="1"/>
</dbReference>
<evidence type="ECO:0000256" key="9">
    <source>
        <dbReference type="RuleBase" id="RU361137"/>
    </source>
</evidence>
<dbReference type="InterPro" id="IPR036625">
    <property type="entry name" value="E3-bd_dom_sf"/>
</dbReference>
<dbReference type="InterPro" id="IPR006256">
    <property type="entry name" value="AcTrfase_Pyrv_DH_cplx"/>
</dbReference>
<dbReference type="SUPFAM" id="SSF47005">
    <property type="entry name" value="Peripheral subunit-binding domain of 2-oxo acid dehydrogenase complex"/>
    <property type="match status" value="1"/>
</dbReference>
<dbReference type="InterPro" id="IPR004167">
    <property type="entry name" value="PSBD"/>
</dbReference>
<dbReference type="Pfam" id="PF00364">
    <property type="entry name" value="Biotin_lipoyl"/>
    <property type="match status" value="1"/>
</dbReference>
<evidence type="ECO:0000256" key="10">
    <source>
        <dbReference type="SAM" id="MobiDB-lite"/>
    </source>
</evidence>
<dbReference type="CDD" id="cd06849">
    <property type="entry name" value="lipoyl_domain"/>
    <property type="match status" value="1"/>
</dbReference>
<proteinExistence type="inferred from homology"/>
<comment type="catalytic activity">
    <reaction evidence="8 9">
        <text>N(6)-[(R)-dihydrolipoyl]-L-lysyl-[protein] + acetyl-CoA = N(6)-[(R)-S(8)-acetyldihydrolipoyl]-L-lysyl-[protein] + CoA</text>
        <dbReference type="Rhea" id="RHEA:17017"/>
        <dbReference type="Rhea" id="RHEA-COMP:10475"/>
        <dbReference type="Rhea" id="RHEA-COMP:10478"/>
        <dbReference type="ChEBI" id="CHEBI:57287"/>
        <dbReference type="ChEBI" id="CHEBI:57288"/>
        <dbReference type="ChEBI" id="CHEBI:83100"/>
        <dbReference type="ChEBI" id="CHEBI:83111"/>
        <dbReference type="EC" id="2.3.1.12"/>
    </reaction>
</comment>
<dbReference type="PROSITE" id="PS51826">
    <property type="entry name" value="PSBD"/>
    <property type="match status" value="1"/>
</dbReference>
<dbReference type="InterPro" id="IPR001078">
    <property type="entry name" value="2-oxoacid_DH_actylTfrase"/>
</dbReference>
<keyword evidence="13" id="KW-0670">Pyruvate</keyword>
<reference evidence="13" key="1">
    <citation type="submission" date="2020-01" db="EMBL/GenBank/DDBJ databases">
        <authorList>
            <person name="Meier V. D."/>
            <person name="Meier V D."/>
        </authorList>
    </citation>
    <scope>NUCLEOTIDE SEQUENCE</scope>
    <source>
        <strain evidence="13">HLG_WM_MAG_07</strain>
    </source>
</reference>
<dbReference type="InterPro" id="IPR050743">
    <property type="entry name" value="2-oxoacid_DH_E2_comp"/>
</dbReference>
<dbReference type="GO" id="GO:0006086">
    <property type="term" value="P:pyruvate decarboxylation to acetyl-CoA"/>
    <property type="evidence" value="ECO:0007669"/>
    <property type="project" value="UniProtKB-UniRule"/>
</dbReference>
<dbReference type="InterPro" id="IPR003016">
    <property type="entry name" value="2-oxoA_DH_lipoyl-BS"/>
</dbReference>
<dbReference type="Gene3D" id="2.40.50.100">
    <property type="match status" value="1"/>
</dbReference>
<accession>A0A6S6SVU2</accession>
<evidence type="ECO:0000256" key="3">
    <source>
        <dbReference type="ARBA" id="ARBA00022679"/>
    </source>
</evidence>
<keyword evidence="6 9" id="KW-0012">Acyltransferase</keyword>
<comment type="function">
    <text evidence="7">The pyruvate dehydrogenase complex catalyzes the overall conversion of pyruvate to acetyl-CoA and CO(2). It contains multiple copies of three enzymatic components: pyruvate dehydrogenase (E1), dihydrolipoamide acetyltransferase (E2) and lipoamide dehydrogenase (E3).</text>
</comment>
<dbReference type="Gene3D" id="3.30.559.10">
    <property type="entry name" value="Chloramphenicol acetyltransferase-like domain"/>
    <property type="match status" value="1"/>
</dbReference>
<evidence type="ECO:0000256" key="5">
    <source>
        <dbReference type="ARBA" id="ARBA00022823"/>
    </source>
</evidence>
<evidence type="ECO:0000256" key="4">
    <source>
        <dbReference type="ARBA" id="ARBA00022737"/>
    </source>
</evidence>
<dbReference type="InterPro" id="IPR023213">
    <property type="entry name" value="CAT-like_dom_sf"/>
</dbReference>
<comment type="subunit">
    <text evidence="2 9">Forms a 24-polypeptide structural core with octahedral symmetry.</text>
</comment>
<keyword evidence="4" id="KW-0677">Repeat</keyword>
<dbReference type="PROSITE" id="PS50968">
    <property type="entry name" value="BIOTINYL_LIPOYL"/>
    <property type="match status" value="1"/>
</dbReference>
<feature type="compositionally biased region" description="Pro residues" evidence="10">
    <location>
        <begin position="92"/>
        <end position="114"/>
    </location>
</feature>
<keyword evidence="3 9" id="KW-0808">Transferase</keyword>
<comment type="cofactor">
    <cofactor evidence="9">
        <name>(R)-lipoate</name>
        <dbReference type="ChEBI" id="CHEBI:83088"/>
    </cofactor>
    <text evidence="9">Binds 1 lipoyl cofactor covalently.</text>
</comment>
<evidence type="ECO:0000313" key="13">
    <source>
        <dbReference type="EMBL" id="CAA6808696.1"/>
    </source>
</evidence>
<dbReference type="SUPFAM" id="SSF51230">
    <property type="entry name" value="Single hybrid motif"/>
    <property type="match status" value="1"/>
</dbReference>
<evidence type="ECO:0000256" key="7">
    <source>
        <dbReference type="ARBA" id="ARBA00025211"/>
    </source>
</evidence>
<dbReference type="GO" id="GO:0004742">
    <property type="term" value="F:dihydrolipoyllysine-residue acetyltransferase activity"/>
    <property type="evidence" value="ECO:0007669"/>
    <property type="project" value="UniProtKB-UniRule"/>
</dbReference>
<dbReference type="GO" id="GO:0005737">
    <property type="term" value="C:cytoplasm"/>
    <property type="evidence" value="ECO:0007669"/>
    <property type="project" value="TreeGrafter"/>
</dbReference>
<gene>
    <name evidence="13" type="ORF">HELGO_WM12819</name>
</gene>
<comment type="similarity">
    <text evidence="1 9">Belongs to the 2-oxoacid dehydrogenase family.</text>
</comment>
<dbReference type="EC" id="2.3.1.12" evidence="9"/>
<dbReference type="InterPro" id="IPR000089">
    <property type="entry name" value="Biotin_lipoyl"/>
</dbReference>
<dbReference type="FunFam" id="2.40.50.100:FF:000009">
    <property type="entry name" value="Acetyltransferase component of pyruvate dehydrogenase complex"/>
    <property type="match status" value="1"/>
</dbReference>
<protein>
    <recommendedName>
        <fullName evidence="9">Acetyltransferase component of pyruvate dehydrogenase complex</fullName>
        <ecNumber evidence="9">2.3.1.12</ecNumber>
    </recommendedName>
</protein>
<dbReference type="NCBIfam" id="TIGR01348">
    <property type="entry name" value="PDHac_trf_long"/>
    <property type="match status" value="1"/>
</dbReference>
<organism evidence="13">
    <name type="scientific">uncultured Thiotrichaceae bacterium</name>
    <dbReference type="NCBI Taxonomy" id="298394"/>
    <lineage>
        <taxon>Bacteria</taxon>
        <taxon>Pseudomonadati</taxon>
        <taxon>Pseudomonadota</taxon>
        <taxon>Gammaproteobacteria</taxon>
        <taxon>Thiotrichales</taxon>
        <taxon>Thiotrichaceae</taxon>
        <taxon>environmental samples</taxon>
    </lineage>
</organism>
<dbReference type="InterPro" id="IPR011053">
    <property type="entry name" value="Single_hybrid_motif"/>
</dbReference>
<dbReference type="AlphaFoldDB" id="A0A6S6SVU2"/>
<evidence type="ECO:0000256" key="2">
    <source>
        <dbReference type="ARBA" id="ARBA00011484"/>
    </source>
</evidence>
<evidence type="ECO:0000259" key="11">
    <source>
        <dbReference type="PROSITE" id="PS50968"/>
    </source>
</evidence>
<feature type="region of interest" description="Disordered" evidence="10">
    <location>
        <begin position="81"/>
        <end position="116"/>
    </location>
</feature>
<evidence type="ECO:0000256" key="1">
    <source>
        <dbReference type="ARBA" id="ARBA00007317"/>
    </source>
</evidence>
<evidence type="ECO:0000256" key="6">
    <source>
        <dbReference type="ARBA" id="ARBA00023315"/>
    </source>
</evidence>
<evidence type="ECO:0000256" key="8">
    <source>
        <dbReference type="ARBA" id="ARBA00048370"/>
    </source>
</evidence>
<dbReference type="PANTHER" id="PTHR43178">
    <property type="entry name" value="DIHYDROLIPOAMIDE ACETYLTRANSFERASE COMPONENT OF PYRUVATE DEHYDROGENASE COMPLEX"/>
    <property type="match status" value="1"/>
</dbReference>
<dbReference type="GO" id="GO:0045254">
    <property type="term" value="C:pyruvate dehydrogenase complex"/>
    <property type="evidence" value="ECO:0007669"/>
    <property type="project" value="UniProtKB-UniRule"/>
</dbReference>
<dbReference type="Pfam" id="PF00198">
    <property type="entry name" value="2-oxoacid_dh"/>
    <property type="match status" value="1"/>
</dbReference>
<feature type="domain" description="Peripheral subunit-binding (PSBD)" evidence="12">
    <location>
        <begin position="129"/>
        <end position="166"/>
    </location>
</feature>
<dbReference type="PROSITE" id="PS00189">
    <property type="entry name" value="LIPOYL"/>
    <property type="match status" value="1"/>
</dbReference>
<dbReference type="EMBL" id="CACVAY010000037">
    <property type="protein sequence ID" value="CAA6808696.1"/>
    <property type="molecule type" value="Genomic_DNA"/>
</dbReference>
<evidence type="ECO:0000259" key="12">
    <source>
        <dbReference type="PROSITE" id="PS51826"/>
    </source>
</evidence>
<dbReference type="FunFam" id="3.30.559.10:FF:000004">
    <property type="entry name" value="Acetyltransferase component of pyruvate dehydrogenase complex"/>
    <property type="match status" value="1"/>
</dbReference>
<dbReference type="GO" id="GO:0031405">
    <property type="term" value="F:lipoic acid binding"/>
    <property type="evidence" value="ECO:0007669"/>
    <property type="project" value="TreeGrafter"/>
</dbReference>
<dbReference type="PANTHER" id="PTHR43178:SF2">
    <property type="entry name" value="DIHYDROLIPOYLLYSINE-RESIDUE ACETYLTRANSFERASE COMPONENT OF PYRUVATE DEHYDROGENASE COMPLEX"/>
    <property type="match status" value="1"/>
</dbReference>
<keyword evidence="5 9" id="KW-0450">Lipoyl</keyword>
<dbReference type="SUPFAM" id="SSF52777">
    <property type="entry name" value="CoA-dependent acyltransferases"/>
    <property type="match status" value="1"/>
</dbReference>
<name>A0A6S6SVU2_9GAMM</name>